<comment type="caution">
    <text evidence="2">The sequence shown here is derived from an EMBL/GenBank/DDBJ whole genome shotgun (WGS) entry which is preliminary data.</text>
</comment>
<organism evidence="2">
    <name type="scientific">marine sediment metagenome</name>
    <dbReference type="NCBI Taxonomy" id="412755"/>
    <lineage>
        <taxon>unclassified sequences</taxon>
        <taxon>metagenomes</taxon>
        <taxon>ecological metagenomes</taxon>
    </lineage>
</organism>
<name>A0A0F9S562_9ZZZZ</name>
<evidence type="ECO:0000313" key="2">
    <source>
        <dbReference type="EMBL" id="KKN62219.1"/>
    </source>
</evidence>
<feature type="transmembrane region" description="Helical" evidence="1">
    <location>
        <begin position="24"/>
        <end position="45"/>
    </location>
</feature>
<keyword evidence="1" id="KW-1133">Transmembrane helix</keyword>
<gene>
    <name evidence="2" type="ORF">LCGC14_0513560</name>
</gene>
<sequence length="48" mass="5111">EGRGGYIDRFEDLLRSHYALKRKVYVAAAFLAGSGVITGTVLGVINGV</sequence>
<evidence type="ECO:0000256" key="1">
    <source>
        <dbReference type="SAM" id="Phobius"/>
    </source>
</evidence>
<keyword evidence="1" id="KW-0812">Transmembrane</keyword>
<dbReference type="EMBL" id="LAZR01000631">
    <property type="protein sequence ID" value="KKN62219.1"/>
    <property type="molecule type" value="Genomic_DNA"/>
</dbReference>
<proteinExistence type="predicted"/>
<protein>
    <submittedName>
        <fullName evidence="2">Uncharacterized protein</fullName>
    </submittedName>
</protein>
<reference evidence="2" key="1">
    <citation type="journal article" date="2015" name="Nature">
        <title>Complex archaea that bridge the gap between prokaryotes and eukaryotes.</title>
        <authorList>
            <person name="Spang A."/>
            <person name="Saw J.H."/>
            <person name="Jorgensen S.L."/>
            <person name="Zaremba-Niedzwiedzka K."/>
            <person name="Martijn J."/>
            <person name="Lind A.E."/>
            <person name="van Eijk R."/>
            <person name="Schleper C."/>
            <person name="Guy L."/>
            <person name="Ettema T.J."/>
        </authorList>
    </citation>
    <scope>NUCLEOTIDE SEQUENCE</scope>
</reference>
<feature type="non-terminal residue" evidence="2">
    <location>
        <position position="1"/>
    </location>
</feature>
<dbReference type="AlphaFoldDB" id="A0A0F9S562"/>
<accession>A0A0F9S562</accession>
<keyword evidence="1" id="KW-0472">Membrane</keyword>